<dbReference type="InterPro" id="IPR019326">
    <property type="entry name" value="NDNF"/>
</dbReference>
<evidence type="ECO:0000256" key="9">
    <source>
        <dbReference type="ARBA" id="ARBA00046135"/>
    </source>
</evidence>
<dbReference type="GO" id="GO:0008201">
    <property type="term" value="F:heparin binding"/>
    <property type="evidence" value="ECO:0007669"/>
    <property type="project" value="TreeGrafter"/>
</dbReference>
<dbReference type="Pfam" id="PF16516">
    <property type="entry name" value="CC2-LZ"/>
    <property type="match status" value="1"/>
</dbReference>
<evidence type="ECO:0000256" key="4">
    <source>
        <dbReference type="ARBA" id="ARBA00022737"/>
    </source>
</evidence>
<dbReference type="Pfam" id="PF10179">
    <property type="entry name" value="NDNF"/>
    <property type="match status" value="1"/>
</dbReference>
<dbReference type="GO" id="GO:0030198">
    <property type="term" value="P:extracellular matrix organization"/>
    <property type="evidence" value="ECO:0007669"/>
    <property type="project" value="TreeGrafter"/>
</dbReference>
<dbReference type="SUPFAM" id="SSF49265">
    <property type="entry name" value="Fibronectin type III"/>
    <property type="match status" value="1"/>
</dbReference>
<keyword evidence="2" id="KW-0964">Secreted</keyword>
<feature type="domain" description="Fibronectin type-III" evidence="11">
    <location>
        <begin position="490"/>
        <end position="640"/>
    </location>
</feature>
<evidence type="ECO:0000313" key="13">
    <source>
        <dbReference type="Proteomes" id="UP000322234"/>
    </source>
</evidence>
<comment type="subcellular location">
    <subcellularLocation>
        <location evidence="1">Secreted</location>
    </subcellularLocation>
</comment>
<comment type="caution">
    <text evidence="12">The sequence shown here is derived from an EMBL/GenBank/DDBJ whole genome shotgun (WGS) entry which is preliminary data.</text>
</comment>
<dbReference type="InterPro" id="IPR056225">
    <property type="entry name" value="NDNF_N"/>
</dbReference>
<evidence type="ECO:0000256" key="2">
    <source>
        <dbReference type="ARBA" id="ARBA00022525"/>
    </source>
</evidence>
<feature type="coiled-coil region" evidence="10">
    <location>
        <begin position="116"/>
        <end position="298"/>
    </location>
</feature>
<evidence type="ECO:0000256" key="6">
    <source>
        <dbReference type="ARBA" id="ARBA00023054"/>
    </source>
</evidence>
<evidence type="ECO:0000313" key="12">
    <source>
        <dbReference type="EMBL" id="MXQ95013.1"/>
    </source>
</evidence>
<evidence type="ECO:0000256" key="5">
    <source>
        <dbReference type="ARBA" id="ARBA00022902"/>
    </source>
</evidence>
<dbReference type="InterPro" id="IPR055271">
    <property type="entry name" value="NDNF_Fn(III)_1"/>
</dbReference>
<proteinExistence type="predicted"/>
<dbReference type="InterPro" id="IPR032419">
    <property type="entry name" value="CC2-LZ_dom"/>
</dbReference>
<keyword evidence="4" id="KW-0677">Repeat</keyword>
<dbReference type="Pfam" id="PF24354">
    <property type="entry name" value="NDNF_N"/>
    <property type="match status" value="1"/>
</dbReference>
<dbReference type="Proteomes" id="UP000322234">
    <property type="component" value="Unassembled WGS sequence"/>
</dbReference>
<dbReference type="Gene3D" id="1.20.5.990">
    <property type="entry name" value="Nemo cc2-lz domain - 1d5 darpin complex"/>
    <property type="match status" value="1"/>
</dbReference>
<dbReference type="InterPro" id="IPR003961">
    <property type="entry name" value="FN3_dom"/>
</dbReference>
<keyword evidence="5" id="KW-0524">Neurogenesis</keyword>
<evidence type="ECO:0000256" key="3">
    <source>
        <dbReference type="ARBA" id="ARBA00022729"/>
    </source>
</evidence>
<protein>
    <recommendedName>
        <fullName evidence="8">Protein NDNF</fullName>
    </recommendedName>
</protein>
<dbReference type="InterPro" id="IPR045805">
    <property type="entry name" value="NDNF_C"/>
</dbReference>
<dbReference type="InterPro" id="IPR013783">
    <property type="entry name" value="Ig-like_fold"/>
</dbReference>
<dbReference type="PANTHER" id="PTHR14619">
    <property type="entry name" value="NEURON-DERIVED NEUROTROPHIC FACTOR"/>
    <property type="match status" value="1"/>
</dbReference>
<reference evidence="12" key="1">
    <citation type="submission" date="2019-10" db="EMBL/GenBank/DDBJ databases">
        <title>The sequence and de novo assembly of the wild yak genome.</title>
        <authorList>
            <person name="Liu Y."/>
        </authorList>
    </citation>
    <scope>NUCLEOTIDE SEQUENCE [LARGE SCALE GENOMIC DNA]</scope>
    <source>
        <strain evidence="12">WY2019</strain>
    </source>
</reference>
<keyword evidence="13" id="KW-1185">Reference proteome</keyword>
<name>A0A6B0S705_9CETA</name>
<feature type="domain" description="Fibronectin type-III" evidence="11">
    <location>
        <begin position="761"/>
        <end position="870"/>
    </location>
</feature>
<gene>
    <name evidence="12" type="ORF">E5288_WYG021821</name>
</gene>
<accession>A0A6B0S705</accession>
<evidence type="ECO:0000259" key="11">
    <source>
        <dbReference type="SMART" id="SM00060"/>
    </source>
</evidence>
<dbReference type="GO" id="GO:0005576">
    <property type="term" value="C:extracellular region"/>
    <property type="evidence" value="ECO:0007669"/>
    <property type="project" value="UniProtKB-SubCell"/>
</dbReference>
<evidence type="ECO:0000256" key="1">
    <source>
        <dbReference type="ARBA" id="ARBA00004613"/>
    </source>
</evidence>
<dbReference type="PANTHER" id="PTHR14619:SF1">
    <property type="entry name" value="PROTEIN NDNF"/>
    <property type="match status" value="1"/>
</dbReference>
<dbReference type="EMBL" id="VBQZ03000125">
    <property type="protein sequence ID" value="MXQ95013.1"/>
    <property type="molecule type" value="Genomic_DNA"/>
</dbReference>
<dbReference type="SMART" id="SM00060">
    <property type="entry name" value="FN3"/>
    <property type="match status" value="2"/>
</dbReference>
<keyword evidence="3" id="KW-0732">Signal</keyword>
<dbReference type="InterPro" id="IPR036116">
    <property type="entry name" value="FN3_sf"/>
</dbReference>
<dbReference type="AlphaFoldDB" id="A0A6B0S705"/>
<keyword evidence="7" id="KW-0325">Glycoprotein</keyword>
<evidence type="ECO:0000256" key="8">
    <source>
        <dbReference type="ARBA" id="ARBA00024096"/>
    </source>
</evidence>
<keyword evidence="6 10" id="KW-0175">Coiled coil</keyword>
<organism evidence="12 13">
    <name type="scientific">Bos mutus</name>
    <name type="common">wild yak</name>
    <dbReference type="NCBI Taxonomy" id="72004"/>
    <lineage>
        <taxon>Eukaryota</taxon>
        <taxon>Metazoa</taxon>
        <taxon>Chordata</taxon>
        <taxon>Craniata</taxon>
        <taxon>Vertebrata</taxon>
        <taxon>Euteleostomi</taxon>
        <taxon>Mammalia</taxon>
        <taxon>Eutheria</taxon>
        <taxon>Laurasiatheria</taxon>
        <taxon>Artiodactyla</taxon>
        <taxon>Ruminantia</taxon>
        <taxon>Pecora</taxon>
        <taxon>Bovidae</taxon>
        <taxon>Bovinae</taxon>
        <taxon>Bos</taxon>
    </lineage>
</organism>
<sequence>MQKREELGRCSGWRGIEEEGRKNQSREKILRKTTTIPCGPLLNKNKKHEEKLVMFTNQSEDSERYCFPYLFLDETCSSSYTFPGKGEQASGWFLFCLVCFVKCKVKTSTENERVKVAELKSKLDSAERFLGTLEKERLQSPRESFPPHCRTSEPLRRAEKEKESLNGELHELKIENNLLKEKNALMNHKKQHYECEIKRLNKALQDALKVDCSSSPEDRLGKSEMECSREEMRTEMEVLKQQVQIYEEDFKKERSDRERLKQEKEELQQIIQTSQSQLNRLNSQIKACQMEKEKLERQLKQMCFPTCNCGWNFHLRDPYLLMDPGAVQNLQKHPPDDQWYAPDQFPPDVQHKASDSLPLHTSSMFSSSGDRCSVSYTLVYFFVVEEDNTPLSVTVTPCDAPLEWKLSLQELPEEASGEGSGDPEPLDQQKQQIINEEGTELFSYKGNDVEYFISSSSPSGLYQLELLSTEKDTHFKVYATTTPESDQPYPELPYDPRVDVTSLGRTTVTLAWKPSPTASVLKQPIQYCVVVSREHNFKSLCAVEAKLSADDAFMMAPKPGLDFSPFDFAHFGFASENSAKERSFLTKPSPKLGRHAHSRPKADIQKVCIGNKNIFTVSDLKPDTQYYFDVFVANSDSNMSTAYLGTFARTKEEAKQKTVELKDGKVTDVFVKRKGAKFLRFAPVPSHQKVTFFVHSCLDAVQIQVRRDGKLLLSQNVEGIRQFQLRGKPKAKYLIRLKGNKKGASMLKILATTRPSKQSFPSLPEDRRIKAFDKLRTCSSVTVAWLGTQERNKFCIYKKEVDDNYNEDQKKREQNQCLGPDTRKKSEKVLCKYFHSQNLQKAVTTETIKGLQPGKSYLLDVYVTGHGGHSVKYQSKVVKTRKVC</sequence>
<dbReference type="Pfam" id="PF19433">
    <property type="entry name" value="NDNF_C"/>
    <property type="match status" value="1"/>
</dbReference>
<dbReference type="FunFam" id="1.20.5.990:FF:000004">
    <property type="entry name" value="TNFAIP3 interacting protein 3"/>
    <property type="match status" value="1"/>
</dbReference>
<evidence type="ECO:0000256" key="10">
    <source>
        <dbReference type="SAM" id="Coils"/>
    </source>
</evidence>
<dbReference type="Gene3D" id="2.60.40.10">
    <property type="entry name" value="Immunoglobulins"/>
    <property type="match status" value="1"/>
</dbReference>
<comment type="function">
    <text evidence="9">Secretory protein that plays a role in various cellular processes. Acts as a chemorepellent acting on gonadotropin-releasing hormone (GnRH) expressing neurons regulating their migration to the hypothalamus. Also promotes neuron migration, growth and survival as well as neurite outgrowth and is involved in the development of the olfactory system. May also act through the regulation of growth factors activity and downstream signaling. Also regulates extracellular matrix assembly and cell adhesiveness. Promotes endothelial cell survival, vessel formation and plays an important role in the process of revascularization through NOS3-dependent mechanisms.</text>
</comment>
<dbReference type="GO" id="GO:0007399">
    <property type="term" value="P:nervous system development"/>
    <property type="evidence" value="ECO:0007669"/>
    <property type="project" value="UniProtKB-KW"/>
</dbReference>
<evidence type="ECO:0000256" key="7">
    <source>
        <dbReference type="ARBA" id="ARBA00023180"/>
    </source>
</evidence>